<name>A0ABY1PVA5_9BURK</name>
<dbReference type="Proteomes" id="UP001158049">
    <property type="component" value="Unassembled WGS sequence"/>
</dbReference>
<evidence type="ECO:0000313" key="3">
    <source>
        <dbReference type="Proteomes" id="UP001158049"/>
    </source>
</evidence>
<proteinExistence type="predicted"/>
<sequence>MKSFQLRRHVSGAVLGSLCLIIAGCGGSDSNDESNTPAIAAPTATLLSSRAEYVSGGNALVDINLPAVPAGTAAPALKVVLNDADVSSAFKADPANPGHMIGLVSGLKDGDNNLTATYGGSPAALKLTNYPIVGPMFSGPRITPFICQTATLALPDGTRLQGQPNDPTCSAPTNVQYAYRSSANTFKPLPDPKALPADLATITKASGETVPYIVRVETMTIDRGISQITMLFDPSKDSDPSPTARPRNWNGRLVYGHGTGCVGGWYIQGGAWGYNPLNDTWLSRGYAVASNTLNHPTNSCNAVLSGEAATMTKEYFIERYGVPAFTMTVGTSGGAYSSLQLADAFPGLFDGVFVDATFPDALAIAMSGMDAHLLSNYFLGGSGSAATFTSAQQAAVSGYANPLTLVANGNQMGRTDPVPGRSAPTFPGVGNYAPAVWNAAVPTALRYNPTGASPNFAGARPTVFDASVNIYGKARNPLDPSGASSYALRPYDNVGVQYGLSALNAGAITPTQFLDLNESVGGFDTDANPVPARSVGNAGAMQRAYQAGLMLSGSGGLASLPIMDTTAIYSEDTSNYHMQWEHFAVRERLIQANGNADNQVMWRGGPSTAPISTGNALAISTFEQWMEKIVADKAAGSAIEKVLRNKPAAAVDGCFDPSLKFIAEKQTLGVNDSTCNTLFPSYTMPRYQAGGPLAANVFKCQLKPVSAADYKVTFSGPELARLNAIFPSGTCDWTKPGVGQTRVVTWPSVGPSAANRIFDVTAQQ</sequence>
<comment type="caution">
    <text evidence="2">The sequence shown here is derived from an EMBL/GenBank/DDBJ whole genome shotgun (WGS) entry which is preliminary data.</text>
</comment>
<evidence type="ECO:0000313" key="2">
    <source>
        <dbReference type="EMBL" id="SMP50082.1"/>
    </source>
</evidence>
<dbReference type="PROSITE" id="PS51257">
    <property type="entry name" value="PROKAR_LIPOPROTEIN"/>
    <property type="match status" value="1"/>
</dbReference>
<dbReference type="EMBL" id="FXUL01000002">
    <property type="protein sequence ID" value="SMP50082.1"/>
    <property type="molecule type" value="Genomic_DNA"/>
</dbReference>
<organism evidence="2 3">
    <name type="scientific">Noviherbaspirillum suwonense</name>
    <dbReference type="NCBI Taxonomy" id="1224511"/>
    <lineage>
        <taxon>Bacteria</taxon>
        <taxon>Pseudomonadati</taxon>
        <taxon>Pseudomonadota</taxon>
        <taxon>Betaproteobacteria</taxon>
        <taxon>Burkholderiales</taxon>
        <taxon>Oxalobacteraceae</taxon>
        <taxon>Noviherbaspirillum</taxon>
    </lineage>
</organism>
<evidence type="ECO:0000259" key="1">
    <source>
        <dbReference type="Pfam" id="PF19878"/>
    </source>
</evidence>
<dbReference type="InterPro" id="IPR029058">
    <property type="entry name" value="AB_hydrolase_fold"/>
</dbReference>
<reference evidence="2 3" key="1">
    <citation type="submission" date="2017-05" db="EMBL/GenBank/DDBJ databases">
        <authorList>
            <person name="Varghese N."/>
            <person name="Submissions S."/>
        </authorList>
    </citation>
    <scope>NUCLEOTIDE SEQUENCE [LARGE SCALE GENOMIC DNA]</scope>
    <source>
        <strain evidence="2 3">DSM 26001</strain>
    </source>
</reference>
<dbReference type="SUPFAM" id="SSF53474">
    <property type="entry name" value="alpha/beta-Hydrolases"/>
    <property type="match status" value="1"/>
</dbReference>
<protein>
    <recommendedName>
        <fullName evidence="1">DUF6351 domain-containing protein</fullName>
    </recommendedName>
</protein>
<feature type="domain" description="DUF6351" evidence="1">
    <location>
        <begin position="46"/>
        <end position="741"/>
    </location>
</feature>
<dbReference type="InterPro" id="IPR045556">
    <property type="entry name" value="DUF6351"/>
</dbReference>
<keyword evidence="3" id="KW-1185">Reference proteome</keyword>
<gene>
    <name evidence="2" type="ORF">SAMN06295970_102388</name>
</gene>
<dbReference type="Pfam" id="PF19878">
    <property type="entry name" value="DUF6351"/>
    <property type="match status" value="1"/>
</dbReference>
<accession>A0ABY1PVA5</accession>